<dbReference type="InterPro" id="IPR004103">
    <property type="entry name" value="Lyase_8_C"/>
</dbReference>
<gene>
    <name evidence="11" type="ORF">GM418_02650</name>
</gene>
<comment type="similarity">
    <text evidence="2">Belongs to the polysaccharide lyase 8 family.</text>
</comment>
<protein>
    <submittedName>
        <fullName evidence="11">Chondroitin lyase</fullName>
    </submittedName>
</protein>
<evidence type="ECO:0000256" key="6">
    <source>
        <dbReference type="ARBA" id="ARBA00023239"/>
    </source>
</evidence>
<evidence type="ECO:0000313" key="11">
    <source>
        <dbReference type="EMBL" id="QGY42588.1"/>
    </source>
</evidence>
<dbReference type="Gene3D" id="2.60.220.10">
    <property type="entry name" value="Polysaccharide lyase family 8-like, C-terminal"/>
    <property type="match status" value="1"/>
</dbReference>
<dbReference type="RefSeq" id="WP_158862871.1">
    <property type="nucleotide sequence ID" value="NZ_CP046401.1"/>
</dbReference>
<proteinExistence type="inferred from homology"/>
<dbReference type="Gene3D" id="2.70.98.10">
    <property type="match status" value="1"/>
</dbReference>
<evidence type="ECO:0000259" key="10">
    <source>
        <dbReference type="Pfam" id="PF08124"/>
    </source>
</evidence>
<evidence type="ECO:0000256" key="4">
    <source>
        <dbReference type="ARBA" id="ARBA00022729"/>
    </source>
</evidence>
<dbReference type="PANTHER" id="PTHR38481:SF1">
    <property type="entry name" value="HYALURONATE LYASE"/>
    <property type="match status" value="1"/>
</dbReference>
<keyword evidence="4 7" id="KW-0732">Signal</keyword>
<reference evidence="11 12" key="1">
    <citation type="submission" date="2019-11" db="EMBL/GenBank/DDBJ databases">
        <authorList>
            <person name="Zheng R.K."/>
            <person name="Sun C.M."/>
        </authorList>
    </citation>
    <scope>NUCLEOTIDE SEQUENCE [LARGE SCALE GENOMIC DNA]</scope>
    <source>
        <strain evidence="11 12">WC007</strain>
    </source>
</reference>
<dbReference type="GO" id="GO:0016837">
    <property type="term" value="F:carbon-oxygen lyase activity, acting on polysaccharides"/>
    <property type="evidence" value="ECO:0007669"/>
    <property type="project" value="UniProtKB-ARBA"/>
</dbReference>
<keyword evidence="5" id="KW-0106">Calcium</keyword>
<dbReference type="EMBL" id="CP046401">
    <property type="protein sequence ID" value="QGY42588.1"/>
    <property type="molecule type" value="Genomic_DNA"/>
</dbReference>
<dbReference type="Pfam" id="PF02884">
    <property type="entry name" value="Lyase_8_C"/>
    <property type="match status" value="1"/>
</dbReference>
<feature type="domain" description="Polysaccharide lyase 8 N-terminal alpha-helical" evidence="10">
    <location>
        <begin position="51"/>
        <end position="155"/>
    </location>
</feature>
<comment type="cofactor">
    <cofactor evidence="1">
        <name>Ca(2+)</name>
        <dbReference type="ChEBI" id="CHEBI:29108"/>
    </cofactor>
</comment>
<dbReference type="InterPro" id="IPR008929">
    <property type="entry name" value="Chondroitin_lyas"/>
</dbReference>
<dbReference type="Pfam" id="PF02278">
    <property type="entry name" value="Lyase_8"/>
    <property type="match status" value="1"/>
</dbReference>
<dbReference type="SUPFAM" id="SSF74650">
    <property type="entry name" value="Galactose mutarotase-like"/>
    <property type="match status" value="1"/>
</dbReference>
<evidence type="ECO:0000259" key="9">
    <source>
        <dbReference type="Pfam" id="PF02884"/>
    </source>
</evidence>
<feature type="signal peptide" evidence="7">
    <location>
        <begin position="1"/>
        <end position="23"/>
    </location>
</feature>
<dbReference type="KEGG" id="mcos:GM418_02650"/>
<feature type="domain" description="Polysaccharide lyase family 8 C-terminal" evidence="9">
    <location>
        <begin position="625"/>
        <end position="692"/>
    </location>
</feature>
<keyword evidence="6 11" id="KW-0456">Lyase</keyword>
<dbReference type="InterPro" id="IPR011071">
    <property type="entry name" value="Lyase_8-like_C"/>
</dbReference>
<dbReference type="Gene3D" id="1.50.10.100">
    <property type="entry name" value="Chondroitin AC/alginate lyase"/>
    <property type="match status" value="1"/>
</dbReference>
<dbReference type="GO" id="GO:0005576">
    <property type="term" value="C:extracellular region"/>
    <property type="evidence" value="ECO:0007669"/>
    <property type="project" value="InterPro"/>
</dbReference>
<evidence type="ECO:0000256" key="2">
    <source>
        <dbReference type="ARBA" id="ARBA00006699"/>
    </source>
</evidence>
<name>A0A6I6JNE1_9BACT</name>
<evidence type="ECO:0000256" key="5">
    <source>
        <dbReference type="ARBA" id="ARBA00022837"/>
    </source>
</evidence>
<dbReference type="Proteomes" id="UP000428260">
    <property type="component" value="Chromosome"/>
</dbReference>
<dbReference type="Pfam" id="PF08124">
    <property type="entry name" value="Lyase_8_N"/>
    <property type="match status" value="1"/>
</dbReference>
<dbReference type="GO" id="GO:0005975">
    <property type="term" value="P:carbohydrate metabolic process"/>
    <property type="evidence" value="ECO:0007669"/>
    <property type="project" value="InterPro"/>
</dbReference>
<dbReference type="InterPro" id="IPR003159">
    <property type="entry name" value="Lyase_8_central_dom"/>
</dbReference>
<evidence type="ECO:0000259" key="8">
    <source>
        <dbReference type="Pfam" id="PF02278"/>
    </source>
</evidence>
<dbReference type="InterPro" id="IPR038970">
    <property type="entry name" value="Lyase_8"/>
</dbReference>
<keyword evidence="12" id="KW-1185">Reference proteome</keyword>
<evidence type="ECO:0000256" key="1">
    <source>
        <dbReference type="ARBA" id="ARBA00001913"/>
    </source>
</evidence>
<dbReference type="GO" id="GO:0030246">
    <property type="term" value="F:carbohydrate binding"/>
    <property type="evidence" value="ECO:0007669"/>
    <property type="project" value="InterPro"/>
</dbReference>
<evidence type="ECO:0000256" key="3">
    <source>
        <dbReference type="ARBA" id="ARBA00011245"/>
    </source>
</evidence>
<dbReference type="SUPFAM" id="SSF48230">
    <property type="entry name" value="Chondroitin AC/alginate lyase"/>
    <property type="match status" value="1"/>
</dbReference>
<feature type="chain" id="PRO_5026341905" evidence="7">
    <location>
        <begin position="24"/>
        <end position="740"/>
    </location>
</feature>
<evidence type="ECO:0000313" key="12">
    <source>
        <dbReference type="Proteomes" id="UP000428260"/>
    </source>
</evidence>
<dbReference type="InterPro" id="IPR011013">
    <property type="entry name" value="Gal_mutarotase_sf_dom"/>
</dbReference>
<accession>A0A6I6JNE1</accession>
<organism evidence="11 12">
    <name type="scientific">Maribellus comscasis</name>
    <dbReference type="NCBI Taxonomy" id="2681766"/>
    <lineage>
        <taxon>Bacteria</taxon>
        <taxon>Pseudomonadati</taxon>
        <taxon>Bacteroidota</taxon>
        <taxon>Bacteroidia</taxon>
        <taxon>Marinilabiliales</taxon>
        <taxon>Prolixibacteraceae</taxon>
        <taxon>Maribellus</taxon>
    </lineage>
</organism>
<evidence type="ECO:0000256" key="7">
    <source>
        <dbReference type="SAM" id="SignalP"/>
    </source>
</evidence>
<sequence>MKNILPVLIIALFIFSVKTSVSADSDLDTIEKRVFETLENPDVDDAEIASLLRTFTSDGKWPGINYEDVSRTGFEHRNHSGNMVTLARAYQKKDSKYYKSGEVKSTISAALKTWVDNDYICDNWWHNQIGTPNNLVTLMVLAGDELPEELVKKAQPIIGRANISAGGARPGGDRIKIAGIEAKNMLFLGNREKFDEVIKVIEGEIKHVEWIGNDYGFGFRRIVGGFDNRSAEGRGIQYDNSFHHRTDGVNNTLSYGLGYADAFVEWAVYTNGTKYAFSEEKLEELINYFLDGICKTCVFGKYPDPGAKNRSISREGTLKPYSATTAENLLKTTDYRKKELQEIVDIRNKGIKTTLSHATFFWDSEHFSFQRPDWFTSVRMYSTRVYNMEWPYNSEGLLNHHRGDGVNHVSLTGDEYFDIWPVYDYLKIPGTTVMQKPEFPSENEIQKLGETDFVGAVTDGIYGAAAFDFKSPHDPLIARKAWFFFDNEYVCLGTGISCRNNDFPVFTTLNQCLLRDDVTVSANDISSVVERGKNKFENVDWIFQDGVGYVFPNPAIVNIENEAATGSWWKINKQSDSPKDQMSLDVFSVWLDHGKRPSNKTYEYIIVPATTIGKLERNVSKNNIEILVNTAEIQAVKNKESQICQVVFYKAGELEISNNLKLVSEHPGIVMLKMEGDKVSKITVADPNRELDNYHLSISQKITNPGEYLDATWNAKENLTNITIRLPRKNYRGASVSIKL</sequence>
<comment type="subunit">
    <text evidence="3">Monomer.</text>
</comment>
<dbReference type="SUPFAM" id="SSF49863">
    <property type="entry name" value="Hyaluronate lyase-like, C-terminal domain"/>
    <property type="match status" value="1"/>
</dbReference>
<feature type="domain" description="Polysaccharide lyase family 8 central" evidence="8">
    <location>
        <begin position="360"/>
        <end position="610"/>
    </location>
</feature>
<dbReference type="InterPro" id="IPR014718">
    <property type="entry name" value="GH-type_carb-bd"/>
</dbReference>
<dbReference type="AlphaFoldDB" id="A0A6I6JNE1"/>
<dbReference type="InterPro" id="IPR012970">
    <property type="entry name" value="Lyase_8_alpha_N"/>
</dbReference>
<dbReference type="PANTHER" id="PTHR38481">
    <property type="entry name" value="HYALURONATE LYASE"/>
    <property type="match status" value="1"/>
</dbReference>